<evidence type="ECO:0000313" key="1">
    <source>
        <dbReference type="EMBL" id="AGF84896.1"/>
    </source>
</evidence>
<protein>
    <recommendedName>
        <fullName evidence="3">DUF4116 domain-containing protein</fullName>
    </recommendedName>
</protein>
<name>M1PLV7_9VIRU</name>
<gene>
    <name evidence="1" type="ORF">glt_00087</name>
</gene>
<accession>M1PLV7</accession>
<sequence length="445" mass="52859">MEYNILKPDFYNHLDVVIYNGPPNTIYGKYKGFVGNGKHGYEAGIIKAIKKCMSPNRLFKNIINPSDEVIIAFLEEEKYSFGEIKNPSKRVIKFAIVQDYKRFPKFKNIFNENEIIELLEQCPNIIEFIDKPTYLMCKLAIGKNAWCIEYIKNPSYELCKLAVEKNPMSIRYINKNNQTPELCKIAVNDICLKSEKYYSDNNILKNLKYIDEEIVDKIIDSKFLLYEFNYIPKDYLTDERVNKCIIKCPECIKYIDNLTQELCSLAFDNNFKVIAYIPHEYQLSYMTNFIKFNNKYELIPFIKDLDQNYCDRMFNHSKYNIKYIPPEYQTKIMCQKAIEYDYNFLQYCAHIDNDILNTVFKSRHLENIPRKNRFDFIKYFENNALLKIIKTRPLLISVLPEEKQTDEIIKTALNLNGYSLEYVINKRYEYVQLALKNQPKAIKHV</sequence>
<organism evidence="1 2">
    <name type="scientific">Moumouvirus goulette</name>
    <dbReference type="NCBI Taxonomy" id="1247379"/>
    <lineage>
        <taxon>Viruses</taxon>
        <taxon>Varidnaviria</taxon>
        <taxon>Bamfordvirae</taxon>
        <taxon>Nucleocytoviricota</taxon>
        <taxon>Megaviricetes</taxon>
        <taxon>Imitervirales</taxon>
        <taxon>Mimiviridae</taxon>
        <taxon>Megamimivirinae</taxon>
        <taxon>Moumouvirus</taxon>
        <taxon>Moumouvirus goulettemassiliense</taxon>
    </lineage>
</organism>
<keyword evidence="2" id="KW-1185">Reference proteome</keyword>
<reference evidence="1 2" key="1">
    <citation type="submission" date="2012-10" db="EMBL/GenBank/DDBJ databases">
        <title>Complete genome sequence of Moumouvirus goulette.</title>
        <authorList>
            <person name="Fournous G."/>
            <person name="Bougalmi M."/>
            <person name="Colson P."/>
        </authorList>
    </citation>
    <scope>NUCLEOTIDE SEQUENCE [LARGE SCALE GENOMIC DNA]</scope>
</reference>
<evidence type="ECO:0000313" key="2">
    <source>
        <dbReference type="Proteomes" id="UP000241071"/>
    </source>
</evidence>
<dbReference type="EMBL" id="KC008572">
    <property type="protein sequence ID" value="AGF84896.1"/>
    <property type="molecule type" value="Genomic_DNA"/>
</dbReference>
<evidence type="ECO:0008006" key="3">
    <source>
        <dbReference type="Google" id="ProtNLM"/>
    </source>
</evidence>
<dbReference type="Proteomes" id="UP000241071">
    <property type="component" value="Segment"/>
</dbReference>
<proteinExistence type="predicted"/>